<dbReference type="PROSITE" id="PS50950">
    <property type="entry name" value="ZF_THAP"/>
    <property type="match status" value="1"/>
</dbReference>
<dbReference type="InterPro" id="IPR006612">
    <property type="entry name" value="THAP_Znf"/>
</dbReference>
<dbReference type="KEGG" id="csol:105365835"/>
<dbReference type="GO" id="GO:0008270">
    <property type="term" value="F:zinc ion binding"/>
    <property type="evidence" value="ECO:0007669"/>
    <property type="project" value="UniProtKB-KW"/>
</dbReference>
<evidence type="ECO:0000259" key="6">
    <source>
        <dbReference type="PROSITE" id="PS50950"/>
    </source>
</evidence>
<evidence type="ECO:0000256" key="5">
    <source>
        <dbReference type="PROSITE-ProRule" id="PRU00309"/>
    </source>
</evidence>
<gene>
    <name evidence="8" type="primary">LOC105365835</name>
</gene>
<evidence type="ECO:0000313" key="7">
    <source>
        <dbReference type="Proteomes" id="UP000695007"/>
    </source>
</evidence>
<dbReference type="GO" id="GO:0003677">
    <property type="term" value="F:DNA binding"/>
    <property type="evidence" value="ECO:0007669"/>
    <property type="project" value="UniProtKB-UniRule"/>
</dbReference>
<dbReference type="Pfam" id="PF05485">
    <property type="entry name" value="THAP"/>
    <property type="match status" value="1"/>
</dbReference>
<name>A0AAJ7DZS0_9HYME</name>
<dbReference type="RefSeq" id="XP_011502395.1">
    <property type="nucleotide sequence ID" value="XM_011504093.1"/>
</dbReference>
<sequence length="339" mass="39052">MENMQACCLEGCESYKYITKQKIGYFKFPTRNKPLLQKWLSQIRIPNWLPTDNHRICSRHFHIDDIDFSHKQPKLKTNAIPMIFPLKHFQNIYIDKINTNAIQGMKTNVYLNKIESTHQIIMSNPNSILHNPTKSSSMVLLCTPTEESNNISNLQISSLSTSNISMKKIPIKNDLMKCCNSKSPKLSTLNPYVLIISDNKEPKIPFKNVSTKKTHAILKLQIDKKLNTITPNNLIIDSVVEENRFNIIKRNNNNVLNTSSMEEIEVDDISSTKIVVFKFDSSTGKITVLKKEKFEKNTEISRETIDVKQSFKFDIIKDIKLNINFKQRKGSIGVKESFL</sequence>
<dbReference type="PANTHER" id="PTHR46927">
    <property type="entry name" value="AGAP005574-PA"/>
    <property type="match status" value="1"/>
</dbReference>
<organism evidence="7 8">
    <name type="scientific">Ceratosolen solmsi marchali</name>
    <dbReference type="NCBI Taxonomy" id="326594"/>
    <lineage>
        <taxon>Eukaryota</taxon>
        <taxon>Metazoa</taxon>
        <taxon>Ecdysozoa</taxon>
        <taxon>Arthropoda</taxon>
        <taxon>Hexapoda</taxon>
        <taxon>Insecta</taxon>
        <taxon>Pterygota</taxon>
        <taxon>Neoptera</taxon>
        <taxon>Endopterygota</taxon>
        <taxon>Hymenoptera</taxon>
        <taxon>Apocrita</taxon>
        <taxon>Proctotrupomorpha</taxon>
        <taxon>Chalcidoidea</taxon>
        <taxon>Agaonidae</taxon>
        <taxon>Agaoninae</taxon>
        <taxon>Ceratosolen</taxon>
    </lineage>
</organism>
<dbReference type="SUPFAM" id="SSF57716">
    <property type="entry name" value="Glucocorticoid receptor-like (DNA-binding domain)"/>
    <property type="match status" value="1"/>
</dbReference>
<keyword evidence="2 5" id="KW-0863">Zinc-finger</keyword>
<evidence type="ECO:0000256" key="1">
    <source>
        <dbReference type="ARBA" id="ARBA00022723"/>
    </source>
</evidence>
<evidence type="ECO:0000256" key="2">
    <source>
        <dbReference type="ARBA" id="ARBA00022771"/>
    </source>
</evidence>
<keyword evidence="1" id="KW-0479">Metal-binding</keyword>
<evidence type="ECO:0000256" key="4">
    <source>
        <dbReference type="ARBA" id="ARBA00023125"/>
    </source>
</evidence>
<dbReference type="SMART" id="SM00980">
    <property type="entry name" value="THAP"/>
    <property type="match status" value="1"/>
</dbReference>
<evidence type="ECO:0000256" key="3">
    <source>
        <dbReference type="ARBA" id="ARBA00022833"/>
    </source>
</evidence>
<feature type="domain" description="THAP-type" evidence="6">
    <location>
        <begin position="1"/>
        <end position="84"/>
    </location>
</feature>
<protein>
    <submittedName>
        <fullName evidence="8">THAP domain-containing protein 5</fullName>
    </submittedName>
</protein>
<dbReference type="PANTHER" id="PTHR46927:SF3">
    <property type="entry name" value="THAP-TYPE DOMAIN-CONTAINING PROTEIN"/>
    <property type="match status" value="1"/>
</dbReference>
<accession>A0AAJ7DZS0</accession>
<proteinExistence type="predicted"/>
<dbReference type="InterPro" id="IPR052224">
    <property type="entry name" value="THAP_domain_protein"/>
</dbReference>
<keyword evidence="3" id="KW-0862">Zinc</keyword>
<dbReference type="Proteomes" id="UP000695007">
    <property type="component" value="Unplaced"/>
</dbReference>
<keyword evidence="4 5" id="KW-0238">DNA-binding</keyword>
<dbReference type="AlphaFoldDB" id="A0AAJ7DZS0"/>
<keyword evidence="7" id="KW-1185">Reference proteome</keyword>
<reference evidence="8" key="1">
    <citation type="submission" date="2025-08" db="UniProtKB">
        <authorList>
            <consortium name="RefSeq"/>
        </authorList>
    </citation>
    <scope>IDENTIFICATION</scope>
</reference>
<dbReference type="SMART" id="SM00692">
    <property type="entry name" value="DM3"/>
    <property type="match status" value="1"/>
</dbReference>
<dbReference type="GeneID" id="105365835"/>
<evidence type="ECO:0000313" key="8">
    <source>
        <dbReference type="RefSeq" id="XP_011502395.1"/>
    </source>
</evidence>